<proteinExistence type="predicted"/>
<evidence type="ECO:0000313" key="1">
    <source>
        <dbReference type="EMBL" id="STY91104.1"/>
    </source>
</evidence>
<name>A0A378PRJ5_MORBO</name>
<sequence length="79" mass="8938">MGIPINKSGDKLIINIPSRDLTAEEIALARLIFGETIKYQAVKVFKVDYLPNQQEETIVTPNGNLYPAKKVYRENYALV</sequence>
<dbReference type="Proteomes" id="UP000254133">
    <property type="component" value="Unassembled WGS sequence"/>
</dbReference>
<protein>
    <submittedName>
        <fullName evidence="1">Uncharacterized protein</fullName>
    </submittedName>
</protein>
<evidence type="ECO:0000313" key="2">
    <source>
        <dbReference type="Proteomes" id="UP000254133"/>
    </source>
</evidence>
<organism evidence="1 2">
    <name type="scientific">Moraxella bovis</name>
    <dbReference type="NCBI Taxonomy" id="476"/>
    <lineage>
        <taxon>Bacteria</taxon>
        <taxon>Pseudomonadati</taxon>
        <taxon>Pseudomonadota</taxon>
        <taxon>Gammaproteobacteria</taxon>
        <taxon>Moraxellales</taxon>
        <taxon>Moraxellaceae</taxon>
        <taxon>Moraxella</taxon>
    </lineage>
</organism>
<accession>A0A378PRJ5</accession>
<dbReference type="AlphaFoldDB" id="A0A378PRJ5"/>
<gene>
    <name evidence="1" type="ORF">NCTC9426_01138</name>
</gene>
<dbReference type="EMBL" id="UGPZ01000002">
    <property type="protein sequence ID" value="STY91104.1"/>
    <property type="molecule type" value="Genomic_DNA"/>
</dbReference>
<dbReference type="RefSeq" id="WP_115369093.1">
    <property type="nucleotide sequence ID" value="NZ_UGPZ01000002.1"/>
</dbReference>
<reference evidence="1 2" key="1">
    <citation type="submission" date="2018-06" db="EMBL/GenBank/DDBJ databases">
        <authorList>
            <consortium name="Pathogen Informatics"/>
            <person name="Doyle S."/>
        </authorList>
    </citation>
    <scope>NUCLEOTIDE SEQUENCE [LARGE SCALE GENOMIC DNA]</scope>
    <source>
        <strain evidence="1 2">NCTC9426</strain>
    </source>
</reference>